<evidence type="ECO:0000313" key="1">
    <source>
        <dbReference type="EMBL" id="KAH7922667.1"/>
    </source>
</evidence>
<keyword evidence="2" id="KW-1185">Reference proteome</keyword>
<comment type="caution">
    <text evidence="1">The sequence shown here is derived from an EMBL/GenBank/DDBJ whole genome shotgun (WGS) entry which is preliminary data.</text>
</comment>
<name>A0ACB8BCZ7_9AGAM</name>
<accession>A0ACB8BCZ7</accession>
<evidence type="ECO:0000313" key="2">
    <source>
        <dbReference type="Proteomes" id="UP000790709"/>
    </source>
</evidence>
<reference evidence="1" key="1">
    <citation type="journal article" date="2021" name="New Phytol.">
        <title>Evolutionary innovations through gain and loss of genes in the ectomycorrhizal Boletales.</title>
        <authorList>
            <person name="Wu G."/>
            <person name="Miyauchi S."/>
            <person name="Morin E."/>
            <person name="Kuo A."/>
            <person name="Drula E."/>
            <person name="Varga T."/>
            <person name="Kohler A."/>
            <person name="Feng B."/>
            <person name="Cao Y."/>
            <person name="Lipzen A."/>
            <person name="Daum C."/>
            <person name="Hundley H."/>
            <person name="Pangilinan J."/>
            <person name="Johnson J."/>
            <person name="Barry K."/>
            <person name="LaButti K."/>
            <person name="Ng V."/>
            <person name="Ahrendt S."/>
            <person name="Min B."/>
            <person name="Choi I.G."/>
            <person name="Park H."/>
            <person name="Plett J.M."/>
            <person name="Magnuson J."/>
            <person name="Spatafora J.W."/>
            <person name="Nagy L.G."/>
            <person name="Henrissat B."/>
            <person name="Grigoriev I.V."/>
            <person name="Yang Z.L."/>
            <person name="Xu J."/>
            <person name="Martin F.M."/>
        </authorList>
    </citation>
    <scope>NUCLEOTIDE SEQUENCE</scope>
    <source>
        <strain evidence="1">KUC20120723A-06</strain>
    </source>
</reference>
<dbReference type="EMBL" id="MU266477">
    <property type="protein sequence ID" value="KAH7922667.1"/>
    <property type="molecule type" value="Genomic_DNA"/>
</dbReference>
<proteinExistence type="predicted"/>
<protein>
    <submittedName>
        <fullName evidence="1">Uncharacterized protein</fullName>
    </submittedName>
</protein>
<sequence>MYFHSISIPDTPIQAQRSAVLPGGERGRCRYPSCHDIHLVFGGVWFALKLSPFDRVYNQCISAYTRNSRFNCCQFHGSGFVPMLRCIATSIHATTAPIISFGHLLQLHVSDISIHQLSAPKSGTAPPVPVLSLLATTDAPPSFTIRHSVYSRGSRWED</sequence>
<organism evidence="1 2">
    <name type="scientific">Leucogyrophana mollusca</name>
    <dbReference type="NCBI Taxonomy" id="85980"/>
    <lineage>
        <taxon>Eukaryota</taxon>
        <taxon>Fungi</taxon>
        <taxon>Dikarya</taxon>
        <taxon>Basidiomycota</taxon>
        <taxon>Agaricomycotina</taxon>
        <taxon>Agaricomycetes</taxon>
        <taxon>Agaricomycetidae</taxon>
        <taxon>Boletales</taxon>
        <taxon>Boletales incertae sedis</taxon>
        <taxon>Leucogyrophana</taxon>
    </lineage>
</organism>
<dbReference type="Proteomes" id="UP000790709">
    <property type="component" value="Unassembled WGS sequence"/>
</dbReference>
<gene>
    <name evidence="1" type="ORF">BV22DRAFT_643426</name>
</gene>